<dbReference type="Proteomes" id="UP000821866">
    <property type="component" value="Unassembled WGS sequence"/>
</dbReference>
<keyword evidence="3" id="KW-1185">Reference proteome</keyword>
<accession>A0A9J6D1N0</accession>
<feature type="region of interest" description="Disordered" evidence="1">
    <location>
        <begin position="147"/>
        <end position="214"/>
    </location>
</feature>
<organism evidence="2 3">
    <name type="scientific">Rhipicephalus microplus</name>
    <name type="common">Cattle tick</name>
    <name type="synonym">Boophilus microplus</name>
    <dbReference type="NCBI Taxonomy" id="6941"/>
    <lineage>
        <taxon>Eukaryota</taxon>
        <taxon>Metazoa</taxon>
        <taxon>Ecdysozoa</taxon>
        <taxon>Arthropoda</taxon>
        <taxon>Chelicerata</taxon>
        <taxon>Arachnida</taxon>
        <taxon>Acari</taxon>
        <taxon>Parasitiformes</taxon>
        <taxon>Ixodida</taxon>
        <taxon>Ixodoidea</taxon>
        <taxon>Ixodidae</taxon>
        <taxon>Rhipicephalinae</taxon>
        <taxon>Rhipicephalus</taxon>
        <taxon>Boophilus</taxon>
    </lineage>
</organism>
<dbReference type="EMBL" id="JABSTU010001748">
    <property type="protein sequence ID" value="KAH7985506.1"/>
    <property type="molecule type" value="Genomic_DNA"/>
</dbReference>
<gene>
    <name evidence="2" type="ORF">HPB51_026809</name>
</gene>
<comment type="caution">
    <text evidence="2">The sequence shown here is derived from an EMBL/GenBank/DDBJ whole genome shotgun (WGS) entry which is preliminary data.</text>
</comment>
<dbReference type="AlphaFoldDB" id="A0A9J6D1N0"/>
<sequence length="214" mass="23487">MLLLIAPFKKLFSPNNDTQSLHIQSPSGHSCRGVIHGVDINFTDADLQRMLRTLRNLTVLGARRIKNTTTVMILFNGLKSTPTREVQPQDQITPGSLRALDATKSTWVDKVADKIETRATTRSGSLPQPVADKIQALERENTFLRKELSDIKALPKTPQSQEQRESNESEPSTASNPASGAKKRTGPALEAEERTSNNVEPYSTPDGAARTVPC</sequence>
<evidence type="ECO:0000313" key="2">
    <source>
        <dbReference type="EMBL" id="KAH7985506.1"/>
    </source>
</evidence>
<reference evidence="2" key="2">
    <citation type="submission" date="2021-09" db="EMBL/GenBank/DDBJ databases">
        <authorList>
            <person name="Jia N."/>
            <person name="Wang J."/>
            <person name="Shi W."/>
            <person name="Du L."/>
            <person name="Sun Y."/>
            <person name="Zhan W."/>
            <person name="Jiang J."/>
            <person name="Wang Q."/>
            <person name="Zhang B."/>
            <person name="Ji P."/>
            <person name="Sakyi L.B."/>
            <person name="Cui X."/>
            <person name="Yuan T."/>
            <person name="Jiang B."/>
            <person name="Yang W."/>
            <person name="Lam T.T.-Y."/>
            <person name="Chang Q."/>
            <person name="Ding S."/>
            <person name="Wang X."/>
            <person name="Zhu J."/>
            <person name="Ruan X."/>
            <person name="Zhao L."/>
            <person name="Wei J."/>
            <person name="Que T."/>
            <person name="Du C."/>
            <person name="Cheng J."/>
            <person name="Dai P."/>
            <person name="Han X."/>
            <person name="Huang E."/>
            <person name="Gao Y."/>
            <person name="Liu J."/>
            <person name="Shao H."/>
            <person name="Ye R."/>
            <person name="Li L."/>
            <person name="Wei W."/>
            <person name="Wang X."/>
            <person name="Wang C."/>
            <person name="Huo Q."/>
            <person name="Li W."/>
            <person name="Guo W."/>
            <person name="Chen H."/>
            <person name="Chen S."/>
            <person name="Zhou L."/>
            <person name="Zhou L."/>
            <person name="Ni X."/>
            <person name="Tian J."/>
            <person name="Zhou Y."/>
            <person name="Sheng Y."/>
            <person name="Liu T."/>
            <person name="Pan Y."/>
            <person name="Xia L."/>
            <person name="Li J."/>
            <person name="Zhao F."/>
            <person name="Cao W."/>
        </authorList>
    </citation>
    <scope>NUCLEOTIDE SEQUENCE</scope>
    <source>
        <strain evidence="2">Rmic-2018</strain>
        <tissue evidence="2">Larvae</tissue>
    </source>
</reference>
<evidence type="ECO:0000313" key="3">
    <source>
        <dbReference type="Proteomes" id="UP000821866"/>
    </source>
</evidence>
<name>A0A9J6D1N0_RHIMP</name>
<reference evidence="2" key="1">
    <citation type="journal article" date="2020" name="Cell">
        <title>Large-Scale Comparative Analyses of Tick Genomes Elucidate Their Genetic Diversity and Vector Capacities.</title>
        <authorList>
            <consortium name="Tick Genome and Microbiome Consortium (TIGMIC)"/>
            <person name="Jia N."/>
            <person name="Wang J."/>
            <person name="Shi W."/>
            <person name="Du L."/>
            <person name="Sun Y."/>
            <person name="Zhan W."/>
            <person name="Jiang J.F."/>
            <person name="Wang Q."/>
            <person name="Zhang B."/>
            <person name="Ji P."/>
            <person name="Bell-Sakyi L."/>
            <person name="Cui X.M."/>
            <person name="Yuan T.T."/>
            <person name="Jiang B.G."/>
            <person name="Yang W.F."/>
            <person name="Lam T.T."/>
            <person name="Chang Q.C."/>
            <person name="Ding S.J."/>
            <person name="Wang X.J."/>
            <person name="Zhu J.G."/>
            <person name="Ruan X.D."/>
            <person name="Zhao L."/>
            <person name="Wei J.T."/>
            <person name="Ye R.Z."/>
            <person name="Que T.C."/>
            <person name="Du C.H."/>
            <person name="Zhou Y.H."/>
            <person name="Cheng J.X."/>
            <person name="Dai P.F."/>
            <person name="Guo W.B."/>
            <person name="Han X.H."/>
            <person name="Huang E.J."/>
            <person name="Li L.F."/>
            <person name="Wei W."/>
            <person name="Gao Y.C."/>
            <person name="Liu J.Z."/>
            <person name="Shao H.Z."/>
            <person name="Wang X."/>
            <person name="Wang C.C."/>
            <person name="Yang T.C."/>
            <person name="Huo Q.B."/>
            <person name="Li W."/>
            <person name="Chen H.Y."/>
            <person name="Chen S.E."/>
            <person name="Zhou L.G."/>
            <person name="Ni X.B."/>
            <person name="Tian J.H."/>
            <person name="Sheng Y."/>
            <person name="Liu T."/>
            <person name="Pan Y.S."/>
            <person name="Xia L.Y."/>
            <person name="Li J."/>
            <person name="Zhao F."/>
            <person name="Cao W.C."/>
        </authorList>
    </citation>
    <scope>NUCLEOTIDE SEQUENCE</scope>
    <source>
        <strain evidence="2">Rmic-2018</strain>
    </source>
</reference>
<protein>
    <submittedName>
        <fullName evidence="2">Uncharacterized protein</fullName>
    </submittedName>
</protein>
<proteinExistence type="predicted"/>
<evidence type="ECO:0000256" key="1">
    <source>
        <dbReference type="SAM" id="MobiDB-lite"/>
    </source>
</evidence>